<protein>
    <recommendedName>
        <fullName evidence="2">Type II secretion system protein H</fullName>
    </recommendedName>
    <alternativeName>
        <fullName evidence="10">General secretion pathway protein H</fullName>
    </alternativeName>
</protein>
<gene>
    <name evidence="12" type="ORF">FKG94_20125</name>
</gene>
<dbReference type="GO" id="GO:0015628">
    <property type="term" value="P:protein secretion by the type II secretion system"/>
    <property type="evidence" value="ECO:0007669"/>
    <property type="project" value="InterPro"/>
</dbReference>
<evidence type="ECO:0000259" key="11">
    <source>
        <dbReference type="Pfam" id="PF12019"/>
    </source>
</evidence>
<dbReference type="EMBL" id="VHSG01000022">
    <property type="protein sequence ID" value="TQV71219.1"/>
    <property type="molecule type" value="Genomic_DNA"/>
</dbReference>
<reference evidence="12 13" key="1">
    <citation type="submission" date="2019-06" db="EMBL/GenBank/DDBJ databases">
        <title>Whole genome sequence for Cellvibrionaceae sp. R142.</title>
        <authorList>
            <person name="Wang G."/>
        </authorList>
    </citation>
    <scope>NUCLEOTIDE SEQUENCE [LARGE SCALE GENOMIC DNA]</scope>
    <source>
        <strain evidence="12 13">R142</strain>
    </source>
</reference>
<keyword evidence="8" id="KW-0472">Membrane</keyword>
<dbReference type="Pfam" id="PF12019">
    <property type="entry name" value="GspH"/>
    <property type="match status" value="1"/>
</dbReference>
<evidence type="ECO:0000313" key="13">
    <source>
        <dbReference type="Proteomes" id="UP000319732"/>
    </source>
</evidence>
<dbReference type="RefSeq" id="WP_142928763.1">
    <property type="nucleotide sequence ID" value="NZ_ML660100.1"/>
</dbReference>
<accession>A0A545T1Z5</accession>
<evidence type="ECO:0000313" key="12">
    <source>
        <dbReference type="EMBL" id="TQV71219.1"/>
    </source>
</evidence>
<evidence type="ECO:0000256" key="7">
    <source>
        <dbReference type="ARBA" id="ARBA00022989"/>
    </source>
</evidence>
<dbReference type="SUPFAM" id="SSF54523">
    <property type="entry name" value="Pili subunits"/>
    <property type="match status" value="1"/>
</dbReference>
<dbReference type="GO" id="GO:0005886">
    <property type="term" value="C:plasma membrane"/>
    <property type="evidence" value="ECO:0007669"/>
    <property type="project" value="UniProtKB-SubCell"/>
</dbReference>
<evidence type="ECO:0000256" key="6">
    <source>
        <dbReference type="ARBA" id="ARBA00022692"/>
    </source>
</evidence>
<keyword evidence="5" id="KW-0997">Cell inner membrane</keyword>
<dbReference type="AlphaFoldDB" id="A0A545T1Z5"/>
<keyword evidence="3" id="KW-1003">Cell membrane</keyword>
<evidence type="ECO:0000256" key="10">
    <source>
        <dbReference type="ARBA" id="ARBA00030775"/>
    </source>
</evidence>
<dbReference type="GO" id="GO:0015627">
    <property type="term" value="C:type II protein secretion system complex"/>
    <property type="evidence" value="ECO:0007669"/>
    <property type="project" value="InterPro"/>
</dbReference>
<dbReference type="InterPro" id="IPR012902">
    <property type="entry name" value="N_methyl_site"/>
</dbReference>
<sequence>MMNKNKGFTLIELMIALAIFGILLGVAVPSFTALMNDKNMISQMTKLTAVIAYARSEAVTRSVAVVVCSSTDGATCAGNNTWEQGWIVFTDLNGNGAPDLGGGNCAATVDCLLNVQGAMPAGVTLRATAASIVYTPTGDPAGGGGTAFRLCGASAQANNDTDYSRTVTISAPGSASVVKGAATCP</sequence>
<evidence type="ECO:0000256" key="8">
    <source>
        <dbReference type="ARBA" id="ARBA00023136"/>
    </source>
</evidence>
<evidence type="ECO:0000256" key="4">
    <source>
        <dbReference type="ARBA" id="ARBA00022481"/>
    </source>
</evidence>
<evidence type="ECO:0000256" key="9">
    <source>
        <dbReference type="ARBA" id="ARBA00025772"/>
    </source>
</evidence>
<keyword evidence="4" id="KW-0488">Methylation</keyword>
<dbReference type="PROSITE" id="PS00409">
    <property type="entry name" value="PROKAR_NTER_METHYL"/>
    <property type="match status" value="1"/>
</dbReference>
<comment type="similarity">
    <text evidence="9">Belongs to the GSP H family.</text>
</comment>
<comment type="caution">
    <text evidence="12">The sequence shown here is derived from an EMBL/GenBank/DDBJ whole genome shotgun (WGS) entry which is preliminary data.</text>
</comment>
<name>A0A545T1Z5_9GAMM</name>
<organism evidence="12 13">
    <name type="scientific">Exilibacterium tricleocarpae</name>
    <dbReference type="NCBI Taxonomy" id="2591008"/>
    <lineage>
        <taxon>Bacteria</taxon>
        <taxon>Pseudomonadati</taxon>
        <taxon>Pseudomonadota</taxon>
        <taxon>Gammaproteobacteria</taxon>
        <taxon>Cellvibrionales</taxon>
        <taxon>Cellvibrionaceae</taxon>
        <taxon>Exilibacterium</taxon>
    </lineage>
</organism>
<evidence type="ECO:0000256" key="1">
    <source>
        <dbReference type="ARBA" id="ARBA00004377"/>
    </source>
</evidence>
<evidence type="ECO:0000256" key="3">
    <source>
        <dbReference type="ARBA" id="ARBA00022475"/>
    </source>
</evidence>
<dbReference type="Proteomes" id="UP000319732">
    <property type="component" value="Unassembled WGS sequence"/>
</dbReference>
<dbReference type="InterPro" id="IPR045584">
    <property type="entry name" value="Pilin-like"/>
</dbReference>
<evidence type="ECO:0000256" key="5">
    <source>
        <dbReference type="ARBA" id="ARBA00022519"/>
    </source>
</evidence>
<keyword evidence="6" id="KW-0812">Transmembrane</keyword>
<proteinExistence type="inferred from homology"/>
<keyword evidence="13" id="KW-1185">Reference proteome</keyword>
<keyword evidence="7" id="KW-1133">Transmembrane helix</keyword>
<dbReference type="Pfam" id="PF07963">
    <property type="entry name" value="N_methyl"/>
    <property type="match status" value="1"/>
</dbReference>
<evidence type="ECO:0000256" key="2">
    <source>
        <dbReference type="ARBA" id="ARBA00021549"/>
    </source>
</evidence>
<comment type="subcellular location">
    <subcellularLocation>
        <location evidence="1">Cell inner membrane</location>
        <topology evidence="1">Single-pass membrane protein</topology>
    </subcellularLocation>
</comment>
<dbReference type="OrthoDB" id="5705058at2"/>
<dbReference type="InterPro" id="IPR022346">
    <property type="entry name" value="T2SS_GspH"/>
</dbReference>
<dbReference type="NCBIfam" id="TIGR02532">
    <property type="entry name" value="IV_pilin_GFxxxE"/>
    <property type="match status" value="1"/>
</dbReference>
<dbReference type="Gene3D" id="3.55.40.10">
    <property type="entry name" value="minor pseudopilin epsh domain"/>
    <property type="match status" value="1"/>
</dbReference>
<feature type="domain" description="General secretion pathway GspH" evidence="11">
    <location>
        <begin position="46"/>
        <end position="173"/>
    </location>
</feature>